<name>A0A562SUD5_9BACT</name>
<evidence type="ECO:0000313" key="4">
    <source>
        <dbReference type="Proteomes" id="UP000316167"/>
    </source>
</evidence>
<evidence type="ECO:0000256" key="2">
    <source>
        <dbReference type="SAM" id="SignalP"/>
    </source>
</evidence>
<dbReference type="AlphaFoldDB" id="A0A562SUD5"/>
<proteinExistence type="predicted"/>
<dbReference type="EMBL" id="VLLE01000002">
    <property type="protein sequence ID" value="TWI84959.1"/>
    <property type="molecule type" value="Genomic_DNA"/>
</dbReference>
<dbReference type="PROSITE" id="PS51257">
    <property type="entry name" value="PROKAR_LIPOPROTEIN"/>
    <property type="match status" value="1"/>
</dbReference>
<feature type="signal peptide" evidence="2">
    <location>
        <begin position="1"/>
        <end position="19"/>
    </location>
</feature>
<evidence type="ECO:0000256" key="1">
    <source>
        <dbReference type="SAM" id="MobiDB-lite"/>
    </source>
</evidence>
<keyword evidence="4" id="KW-1185">Reference proteome</keyword>
<dbReference type="Proteomes" id="UP000316167">
    <property type="component" value="Unassembled WGS sequence"/>
</dbReference>
<reference evidence="3 4" key="1">
    <citation type="journal article" date="2015" name="Stand. Genomic Sci.">
        <title>Genomic Encyclopedia of Bacterial and Archaeal Type Strains, Phase III: the genomes of soil and plant-associated and newly described type strains.</title>
        <authorList>
            <person name="Whitman W.B."/>
            <person name="Woyke T."/>
            <person name="Klenk H.P."/>
            <person name="Zhou Y."/>
            <person name="Lilburn T.G."/>
            <person name="Beck B.J."/>
            <person name="De Vos P."/>
            <person name="Vandamme P."/>
            <person name="Eisen J.A."/>
            <person name="Garrity G."/>
            <person name="Hugenholtz P."/>
            <person name="Kyrpides N.C."/>
        </authorList>
    </citation>
    <scope>NUCLEOTIDE SEQUENCE [LARGE SCALE GENOMIC DNA]</scope>
    <source>
        <strain evidence="3 4">CGMCC 1.7271</strain>
    </source>
</reference>
<sequence length="326" mass="36832">MPSTLLKHVWLLLFFTACATVSQEHLSNNPQQKIKPAATTSAIDTLLIDEQPKPLTDLQQTEEGQIVLQEGYYEATYKSYCLQPGTPDPSDRDAYLQMPLQTHRKEIVETVLRGSLQKPELEQKNIQLLLWSVVSGSDYNRLSWPVQLTAQQLLTKKQIFQLKGGVAGVIKTVAQQLPDARITGAQISMKRLFETGASSYETFERVAVLREKSIVHNEAYRKDQWNKQTGGYYLRYFPNGYQQVKIQVYVPKGTLDSAGMQNGHYLLFDPVNQMAVPANSNAQRLGIGSPVAEVIRKIIRIQKDIPKPQPKQPTPKQQPKSSKEQQ</sequence>
<evidence type="ECO:0000313" key="3">
    <source>
        <dbReference type="EMBL" id="TWI84959.1"/>
    </source>
</evidence>
<feature type="region of interest" description="Disordered" evidence="1">
    <location>
        <begin position="302"/>
        <end position="326"/>
    </location>
</feature>
<gene>
    <name evidence="3" type="ORF">IQ13_0112</name>
</gene>
<feature type="chain" id="PRO_5022073316" evidence="2">
    <location>
        <begin position="20"/>
        <end position="326"/>
    </location>
</feature>
<organism evidence="3 4">
    <name type="scientific">Lacibacter cauensis</name>
    <dbReference type="NCBI Taxonomy" id="510947"/>
    <lineage>
        <taxon>Bacteria</taxon>
        <taxon>Pseudomonadati</taxon>
        <taxon>Bacteroidota</taxon>
        <taxon>Chitinophagia</taxon>
        <taxon>Chitinophagales</taxon>
        <taxon>Chitinophagaceae</taxon>
        <taxon>Lacibacter</taxon>
    </lineage>
</organism>
<accession>A0A562SUD5</accession>
<dbReference type="OrthoDB" id="568723at2"/>
<comment type="caution">
    <text evidence="3">The sequence shown here is derived from an EMBL/GenBank/DDBJ whole genome shotgun (WGS) entry which is preliminary data.</text>
</comment>
<protein>
    <submittedName>
        <fullName evidence="3">Uncharacterized protein</fullName>
    </submittedName>
</protein>
<keyword evidence="2" id="KW-0732">Signal</keyword>
<dbReference type="RefSeq" id="WP_144883458.1">
    <property type="nucleotide sequence ID" value="NZ_VLLE01000002.1"/>
</dbReference>